<dbReference type="InterPro" id="IPR018494">
    <property type="entry name" value="Oxysterol-bd_CS"/>
</dbReference>
<dbReference type="OrthoDB" id="14833at2759"/>
<dbReference type="GO" id="GO:0005829">
    <property type="term" value="C:cytosol"/>
    <property type="evidence" value="ECO:0007669"/>
    <property type="project" value="TreeGrafter"/>
</dbReference>
<comment type="caution">
    <text evidence="3">The sequence shown here is derived from an EMBL/GenBank/DDBJ whole genome shotgun (WGS) entry which is preliminary data.</text>
</comment>
<dbReference type="AlphaFoldDB" id="A0A8J6E1Z1"/>
<dbReference type="GO" id="GO:0032934">
    <property type="term" value="F:sterol binding"/>
    <property type="evidence" value="ECO:0007669"/>
    <property type="project" value="TreeGrafter"/>
</dbReference>
<dbReference type="EMBL" id="JAHDYR010000004">
    <property type="protein sequence ID" value="KAG9396969.1"/>
    <property type="molecule type" value="Genomic_DNA"/>
</dbReference>
<gene>
    <name evidence="3" type="ORF">J8273_1317</name>
</gene>
<comment type="similarity">
    <text evidence="1 2">Belongs to the OSBP family.</text>
</comment>
<accession>A0A8J6E1Z1</accession>
<evidence type="ECO:0000313" key="3">
    <source>
        <dbReference type="EMBL" id="KAG9396969.1"/>
    </source>
</evidence>
<reference evidence="3" key="1">
    <citation type="submission" date="2021-05" db="EMBL/GenBank/DDBJ databases">
        <title>A free-living protist that lacks canonical eukaryotic 1 DNA replication and segregation systems.</title>
        <authorList>
            <person name="Salas-Leiva D.E."/>
            <person name="Tromer E.C."/>
            <person name="Curtis B.A."/>
            <person name="Jerlstrom-Hultqvist J."/>
            <person name="Kolisko M."/>
            <person name="Yi Z."/>
            <person name="Salas-Leiva J.S."/>
            <person name="Gallot-Lavallee L."/>
            <person name="Kops G.J.P.L."/>
            <person name="Archibald J.M."/>
            <person name="Simpson A.G.B."/>
            <person name="Roger A.J."/>
        </authorList>
    </citation>
    <scope>NUCLEOTIDE SEQUENCE</scope>
    <source>
        <strain evidence="3">BICM</strain>
    </source>
</reference>
<dbReference type="Gene3D" id="3.30.70.3490">
    <property type="match status" value="1"/>
</dbReference>
<dbReference type="PANTHER" id="PTHR10972:SF102">
    <property type="entry name" value="OXYSTEROL-BINDING PROTEIN"/>
    <property type="match status" value="1"/>
</dbReference>
<dbReference type="Gene3D" id="2.40.160.120">
    <property type="match status" value="1"/>
</dbReference>
<organism evidence="3 4">
    <name type="scientific">Carpediemonas membranifera</name>
    <dbReference type="NCBI Taxonomy" id="201153"/>
    <lineage>
        <taxon>Eukaryota</taxon>
        <taxon>Metamonada</taxon>
        <taxon>Carpediemonas-like organisms</taxon>
        <taxon>Carpediemonas</taxon>
    </lineage>
</organism>
<dbReference type="Proteomes" id="UP000717585">
    <property type="component" value="Unassembled WGS sequence"/>
</dbReference>
<keyword evidence="4" id="KW-1185">Reference proteome</keyword>
<dbReference type="InterPro" id="IPR037239">
    <property type="entry name" value="OSBP_sf"/>
</dbReference>
<dbReference type="PROSITE" id="PS01013">
    <property type="entry name" value="OSBP"/>
    <property type="match status" value="1"/>
</dbReference>
<dbReference type="Gene3D" id="1.10.287.2720">
    <property type="match status" value="1"/>
</dbReference>
<dbReference type="SUPFAM" id="SSF144000">
    <property type="entry name" value="Oxysterol-binding protein-like"/>
    <property type="match status" value="1"/>
</dbReference>
<evidence type="ECO:0000256" key="1">
    <source>
        <dbReference type="ARBA" id="ARBA00008842"/>
    </source>
</evidence>
<proteinExistence type="inferred from homology"/>
<evidence type="ECO:0000256" key="2">
    <source>
        <dbReference type="RuleBase" id="RU003844"/>
    </source>
</evidence>
<dbReference type="GO" id="GO:0016020">
    <property type="term" value="C:membrane"/>
    <property type="evidence" value="ECO:0007669"/>
    <property type="project" value="TreeGrafter"/>
</dbReference>
<name>A0A8J6E1Z1_9EUKA</name>
<dbReference type="PANTHER" id="PTHR10972">
    <property type="entry name" value="OXYSTEROL-BINDING PROTEIN-RELATED"/>
    <property type="match status" value="1"/>
</dbReference>
<protein>
    <submittedName>
        <fullName evidence="3">Oxysterol-binding protein</fullName>
    </submittedName>
</protein>
<dbReference type="InterPro" id="IPR000648">
    <property type="entry name" value="Oxysterol-bd"/>
</dbReference>
<dbReference type="Pfam" id="PF01237">
    <property type="entry name" value="Oxysterol_BP"/>
    <property type="match status" value="1"/>
</dbReference>
<evidence type="ECO:0000313" key="4">
    <source>
        <dbReference type="Proteomes" id="UP000717585"/>
    </source>
</evidence>
<sequence length="474" mass="53216">MSSEDVPQQIEQMEIAQNQEKTKMTVADEAQATVSNEENADAAVTVNQTNFVTPDDDLHDIHPYRDRHFNEEKIPNLLVNVLKQLKPGVDLTRVTLPTFILEPRSLLEKWGDFVAFPLDVFCAANEPDKDRRFLFTCAWFMSGFSLLPKHVRKPYNPILGEMFRFYLDHEAHPFPQAHPHDAEYDMSQIAGVKHNPTVYIAEQVSHHPPISAFYISNRKAGFVAEGWVYTRSKFTGNSAGSIMEGRARLHLLKFGDVYECTFPSAFMRNVIVGNYHMEITGSMDCCCVEQNLRAHLEFKPKPILGGKKGNLRGSLKRDGRVLYNIDGNYLDKTYASKPSAPKDKIVLSDSANVNAWTAKTVGRVANLEPNESRRLWSGVTRALNACPADYDAATVDKTRLEDEQRAAAAERQKTNSAWVPKLFSEGAWESSSDGLSAPCRADWTYIHRDVSPYTEGDDGDAALATAAIIDRQRV</sequence>